<gene>
    <name evidence="1" type="ORF">ARMSODRAFT_746164</name>
</gene>
<accession>A0A2H3BMT0</accession>
<organism evidence="1 2">
    <name type="scientific">Armillaria solidipes</name>
    <dbReference type="NCBI Taxonomy" id="1076256"/>
    <lineage>
        <taxon>Eukaryota</taxon>
        <taxon>Fungi</taxon>
        <taxon>Dikarya</taxon>
        <taxon>Basidiomycota</taxon>
        <taxon>Agaricomycotina</taxon>
        <taxon>Agaricomycetes</taxon>
        <taxon>Agaricomycetidae</taxon>
        <taxon>Agaricales</taxon>
        <taxon>Marasmiineae</taxon>
        <taxon>Physalacriaceae</taxon>
        <taxon>Armillaria</taxon>
    </lineage>
</organism>
<reference evidence="2" key="1">
    <citation type="journal article" date="2017" name="Nat. Ecol. Evol.">
        <title>Genome expansion and lineage-specific genetic innovations in the forest pathogenic fungi Armillaria.</title>
        <authorList>
            <person name="Sipos G."/>
            <person name="Prasanna A.N."/>
            <person name="Walter M.C."/>
            <person name="O'Connor E."/>
            <person name="Balint B."/>
            <person name="Krizsan K."/>
            <person name="Kiss B."/>
            <person name="Hess J."/>
            <person name="Varga T."/>
            <person name="Slot J."/>
            <person name="Riley R."/>
            <person name="Boka B."/>
            <person name="Rigling D."/>
            <person name="Barry K."/>
            <person name="Lee J."/>
            <person name="Mihaltcheva S."/>
            <person name="LaButti K."/>
            <person name="Lipzen A."/>
            <person name="Waldron R."/>
            <person name="Moloney N.M."/>
            <person name="Sperisen C."/>
            <person name="Kredics L."/>
            <person name="Vagvoelgyi C."/>
            <person name="Patrignani A."/>
            <person name="Fitzpatrick D."/>
            <person name="Nagy I."/>
            <person name="Doyle S."/>
            <person name="Anderson J.B."/>
            <person name="Grigoriev I.V."/>
            <person name="Gueldener U."/>
            <person name="Muensterkoetter M."/>
            <person name="Nagy L.G."/>
        </authorList>
    </citation>
    <scope>NUCLEOTIDE SEQUENCE [LARGE SCALE GENOMIC DNA]</scope>
    <source>
        <strain evidence="2">28-4</strain>
    </source>
</reference>
<dbReference type="CDD" id="cd23422">
    <property type="entry name" value="beta-trefoil_Ricin_MPL_CNL"/>
    <property type="match status" value="1"/>
</dbReference>
<evidence type="ECO:0000313" key="2">
    <source>
        <dbReference type="Proteomes" id="UP000218334"/>
    </source>
</evidence>
<evidence type="ECO:0000313" key="1">
    <source>
        <dbReference type="EMBL" id="PBK72169.1"/>
    </source>
</evidence>
<dbReference type="STRING" id="1076256.A0A2H3BMT0"/>
<sequence>MSSVPPLTRSESFASFVTAIMDDLKPGIYRIQLADPSLGKGNTHVDLSGQDLRTIIGFSGHDGDNQRWEFATLGAGYSIRSVYNGSYLSIDFKTLHELRPHVVASSFPVSWDVKMYDAENGVYRIRWPDSEYVFSMGTQVDGLPPIFLSKQHSNADSSQLWCLCECEGVPLSSLTQPSSNTVVNFGDGAEGDIVITTTTTTLTKVRRVVG</sequence>
<name>A0A2H3BMT0_9AGAR</name>
<dbReference type="InterPro" id="IPR035992">
    <property type="entry name" value="Ricin_B-like_lectins"/>
</dbReference>
<dbReference type="Gene3D" id="2.80.10.50">
    <property type="match status" value="1"/>
</dbReference>
<dbReference type="SUPFAM" id="SSF50370">
    <property type="entry name" value="Ricin B-like lectins"/>
    <property type="match status" value="1"/>
</dbReference>
<dbReference type="Proteomes" id="UP000218334">
    <property type="component" value="Unassembled WGS sequence"/>
</dbReference>
<keyword evidence="2" id="KW-1185">Reference proteome</keyword>
<proteinExistence type="predicted"/>
<protein>
    <recommendedName>
        <fullName evidence="3">Ricin B lectin domain-containing protein</fullName>
    </recommendedName>
</protein>
<dbReference type="AlphaFoldDB" id="A0A2H3BMT0"/>
<dbReference type="EMBL" id="KZ293422">
    <property type="protein sequence ID" value="PBK72169.1"/>
    <property type="molecule type" value="Genomic_DNA"/>
</dbReference>
<evidence type="ECO:0008006" key="3">
    <source>
        <dbReference type="Google" id="ProtNLM"/>
    </source>
</evidence>